<reference evidence="3" key="1">
    <citation type="submission" date="2022-10" db="EMBL/GenBank/DDBJ databases">
        <title>Novel sulphate-reducing endosymbionts in the free-living metamonad Anaeramoeba.</title>
        <authorList>
            <person name="Jerlstrom-Hultqvist J."/>
            <person name="Cepicka I."/>
            <person name="Gallot-Lavallee L."/>
            <person name="Salas-Leiva D."/>
            <person name="Curtis B.A."/>
            <person name="Zahonova K."/>
            <person name="Pipaliya S."/>
            <person name="Dacks J."/>
            <person name="Roger A.J."/>
        </authorList>
    </citation>
    <scope>NUCLEOTIDE SEQUENCE</scope>
    <source>
        <strain evidence="3">BMAN</strain>
    </source>
</reference>
<dbReference type="CDD" id="cd18186">
    <property type="entry name" value="BTB_POZ_ZBTB_KLHL-like"/>
    <property type="match status" value="1"/>
</dbReference>
<dbReference type="SUPFAM" id="SSF48403">
    <property type="entry name" value="Ankyrin repeat"/>
    <property type="match status" value="1"/>
</dbReference>
<dbReference type="InterPro" id="IPR051481">
    <property type="entry name" value="BTB-POZ/Galectin-3-binding"/>
</dbReference>
<dbReference type="InterPro" id="IPR002110">
    <property type="entry name" value="Ankyrin_rpt"/>
</dbReference>
<organism evidence="3 4">
    <name type="scientific">Anaeramoeba ignava</name>
    <name type="common">Anaerobic marine amoeba</name>
    <dbReference type="NCBI Taxonomy" id="1746090"/>
    <lineage>
        <taxon>Eukaryota</taxon>
        <taxon>Metamonada</taxon>
        <taxon>Anaeramoebidae</taxon>
        <taxon>Anaeramoeba</taxon>
    </lineage>
</organism>
<dbReference type="Proteomes" id="UP001149090">
    <property type="component" value="Unassembled WGS sequence"/>
</dbReference>
<dbReference type="PROSITE" id="PS50297">
    <property type="entry name" value="ANK_REP_REGION"/>
    <property type="match status" value="1"/>
</dbReference>
<dbReference type="Gene3D" id="3.30.710.10">
    <property type="entry name" value="Potassium Channel Kv1.1, Chain A"/>
    <property type="match status" value="1"/>
</dbReference>
<gene>
    <name evidence="3" type="ORF">M0811_05691</name>
</gene>
<dbReference type="SUPFAM" id="SSF54695">
    <property type="entry name" value="POZ domain"/>
    <property type="match status" value="1"/>
</dbReference>
<dbReference type="InterPro" id="IPR011333">
    <property type="entry name" value="SKP1/BTB/POZ_sf"/>
</dbReference>
<comment type="caution">
    <text evidence="3">The sequence shown here is derived from an EMBL/GenBank/DDBJ whole genome shotgun (WGS) entry which is preliminary data.</text>
</comment>
<dbReference type="PROSITE" id="PS50097">
    <property type="entry name" value="BTB"/>
    <property type="match status" value="1"/>
</dbReference>
<dbReference type="AlphaFoldDB" id="A0A9Q0REW4"/>
<dbReference type="InterPro" id="IPR000210">
    <property type="entry name" value="BTB/POZ_dom"/>
</dbReference>
<proteinExistence type="predicted"/>
<evidence type="ECO:0000259" key="2">
    <source>
        <dbReference type="PROSITE" id="PS50097"/>
    </source>
</evidence>
<dbReference type="PANTHER" id="PTHR24410">
    <property type="entry name" value="HL07962P-RELATED"/>
    <property type="match status" value="1"/>
</dbReference>
<dbReference type="PROSITE" id="PS50088">
    <property type="entry name" value="ANK_REPEAT"/>
    <property type="match status" value="1"/>
</dbReference>
<dbReference type="SMART" id="SM00225">
    <property type="entry name" value="BTB"/>
    <property type="match status" value="1"/>
</dbReference>
<dbReference type="Gene3D" id="1.25.40.20">
    <property type="entry name" value="Ankyrin repeat-containing domain"/>
    <property type="match status" value="1"/>
</dbReference>
<keyword evidence="4" id="KW-1185">Reference proteome</keyword>
<dbReference type="EMBL" id="JAPDFW010000057">
    <property type="protein sequence ID" value="KAJ5077592.1"/>
    <property type="molecule type" value="Genomic_DNA"/>
</dbReference>
<dbReference type="InterPro" id="IPR036770">
    <property type="entry name" value="Ankyrin_rpt-contain_sf"/>
</dbReference>
<dbReference type="PANTHER" id="PTHR24410:SF23">
    <property type="entry name" value="BTB DOMAIN-CONTAINING PROTEIN-RELATED"/>
    <property type="match status" value="1"/>
</dbReference>
<feature type="domain" description="BTB" evidence="2">
    <location>
        <begin position="251"/>
        <end position="317"/>
    </location>
</feature>
<dbReference type="OrthoDB" id="7628309at2759"/>
<dbReference type="Pfam" id="PF12796">
    <property type="entry name" value="Ank_2"/>
    <property type="match status" value="1"/>
</dbReference>
<sequence length="349" mass="40820">MDPLDFIRAIDENDLQKIKEIYQQKPDFNDLFPTNHMTPLDKALRKGASEEIIRFLLTTEKIDINAPNGDTAVHHACWFHKRTNIIKLLIEAGGDINYKDGIQVKKFIFLLADYNGDFTIPDKKTPLDYVKDEKLKQKILNRIQTRKSINQDFLVLFERKEFTDSKLQLQDGEISFHKLIVKSRIGEKYDSLMDILQNKKKNEVEDFLKFIYSSIFENSEVINDILNQIGIQNQELNVVNYEKLYQEEESKDFKILFEDGVVLAHKIILIARSDLFRGLFLSVVDESNQVHDYSGISKDAFNVLIKFLYTEKLDSNIPQNILQDLQEKIDYFQLNENSSLDEKIKEILK</sequence>
<accession>A0A9Q0REW4</accession>
<evidence type="ECO:0000313" key="3">
    <source>
        <dbReference type="EMBL" id="KAJ5077592.1"/>
    </source>
</evidence>
<evidence type="ECO:0000313" key="4">
    <source>
        <dbReference type="Proteomes" id="UP001149090"/>
    </source>
</evidence>
<name>A0A9Q0REW4_ANAIG</name>
<protein>
    <submittedName>
        <fullName evidence="3">Btb/poz domain-containing protein</fullName>
    </submittedName>
</protein>
<keyword evidence="1" id="KW-0040">ANK repeat</keyword>
<evidence type="ECO:0000256" key="1">
    <source>
        <dbReference type="PROSITE-ProRule" id="PRU00023"/>
    </source>
</evidence>
<dbReference type="Pfam" id="PF00651">
    <property type="entry name" value="BTB"/>
    <property type="match status" value="1"/>
</dbReference>
<feature type="repeat" description="ANK" evidence="1">
    <location>
        <begin position="68"/>
        <end position="101"/>
    </location>
</feature>
<dbReference type="SMART" id="SM00248">
    <property type="entry name" value="ANK"/>
    <property type="match status" value="2"/>
</dbReference>